<feature type="domain" description="AB hydrolase-1" evidence="1">
    <location>
        <begin position="26"/>
        <end position="260"/>
    </location>
</feature>
<dbReference type="GO" id="GO:0016020">
    <property type="term" value="C:membrane"/>
    <property type="evidence" value="ECO:0007669"/>
    <property type="project" value="TreeGrafter"/>
</dbReference>
<dbReference type="Pfam" id="PF00561">
    <property type="entry name" value="Abhydrolase_1"/>
    <property type="match status" value="1"/>
</dbReference>
<dbReference type="InterPro" id="IPR000073">
    <property type="entry name" value="AB_hydrolase_1"/>
</dbReference>
<dbReference type="PANTHER" id="PTHR43798:SF33">
    <property type="entry name" value="HYDROLASE, PUTATIVE (AFU_ORTHOLOGUE AFUA_2G14860)-RELATED"/>
    <property type="match status" value="1"/>
</dbReference>
<dbReference type="PANTHER" id="PTHR43798">
    <property type="entry name" value="MONOACYLGLYCEROL LIPASE"/>
    <property type="match status" value="1"/>
</dbReference>
<protein>
    <submittedName>
        <fullName evidence="2">Predicted hydrolase or acyltransferase</fullName>
    </submittedName>
</protein>
<evidence type="ECO:0000259" key="1">
    <source>
        <dbReference type="Pfam" id="PF00561"/>
    </source>
</evidence>
<comment type="caution">
    <text evidence="2">The sequence shown here is derived from an EMBL/GenBank/DDBJ whole genome shotgun (WGS) entry which is preliminary data.</text>
</comment>
<keyword evidence="3" id="KW-1185">Reference proteome</keyword>
<keyword evidence="2" id="KW-0808">Transferase</keyword>
<dbReference type="SUPFAM" id="SSF53474">
    <property type="entry name" value="alpha/beta-Hydrolases"/>
    <property type="match status" value="1"/>
</dbReference>
<reference evidence="2 3" key="1">
    <citation type="submission" date="2006-02" db="EMBL/GenBank/DDBJ databases">
        <authorList>
            <person name="Pinhassi J."/>
            <person name="Pedros-Alio C."/>
            <person name="Ferriera S."/>
            <person name="Johnson J."/>
            <person name="Kravitz S."/>
            <person name="Halpern A."/>
            <person name="Remington K."/>
            <person name="Beeson K."/>
            <person name="Tran B."/>
            <person name="Rogers Y.-H."/>
            <person name="Friedman R."/>
            <person name="Venter J.C."/>
        </authorList>
    </citation>
    <scope>NUCLEOTIDE SEQUENCE [LARGE SCALE GENOMIC DNA]</scope>
    <source>
        <strain evidence="2 3">MED297</strain>
    </source>
</reference>
<sequence length="278" mass="31034">MVEHDFVLCHDRELHVRVWNRNAQNTVICWHGLARTSADFDELGLALAEQGYRVIAPDTLGRGLSQWAQDASEYQISNYLTHVQDLIRHYGISQCDWVGTSMGGLLGLVVASMTDTVTINKLVLNDIGPEVPTSALARIAEYVAEFPEFDRLSAFEDRIRQLYAPFGQRSDQQWRNMAMACGRRNPQGRWTSHYDPKVAVPFDPTKTPADAWSVFAALRCPILLVHGKESDVLTDAIVAEMKCQQPTLQYLPIAGCGHAPGLHRPDHIGPVLAFLTDL</sequence>
<accession>A4BDV1</accession>
<keyword evidence="2" id="KW-0012">Acyltransferase</keyword>
<evidence type="ECO:0000313" key="3">
    <source>
        <dbReference type="Proteomes" id="UP000005953"/>
    </source>
</evidence>
<dbReference type="InterPro" id="IPR050266">
    <property type="entry name" value="AB_hydrolase_sf"/>
</dbReference>
<dbReference type="InterPro" id="IPR029058">
    <property type="entry name" value="AB_hydrolase_fold"/>
</dbReference>
<dbReference type="RefSeq" id="WP_008043470.1">
    <property type="nucleotide sequence ID" value="NZ_CH724150.1"/>
</dbReference>
<dbReference type="AlphaFoldDB" id="A4BDV1"/>
<dbReference type="HOGENOM" id="CLU_020336_1_0_6"/>
<dbReference type="Gene3D" id="3.40.50.1820">
    <property type="entry name" value="alpha/beta hydrolase"/>
    <property type="match status" value="1"/>
</dbReference>
<organism evidence="2 3">
    <name type="scientific">Reinekea blandensis MED297</name>
    <dbReference type="NCBI Taxonomy" id="314283"/>
    <lineage>
        <taxon>Bacteria</taxon>
        <taxon>Pseudomonadati</taxon>
        <taxon>Pseudomonadota</taxon>
        <taxon>Gammaproteobacteria</taxon>
        <taxon>Oceanospirillales</taxon>
        <taxon>Saccharospirillaceae</taxon>
        <taxon>Reinekea</taxon>
    </lineage>
</organism>
<evidence type="ECO:0000313" key="2">
    <source>
        <dbReference type="EMBL" id="EAR09710.1"/>
    </source>
</evidence>
<dbReference type="ESTHER" id="9gamm-a4bdv1">
    <property type="family name" value="6_AlphaBeta_hydrolase"/>
</dbReference>
<dbReference type="EMBL" id="AAOE01000008">
    <property type="protein sequence ID" value="EAR09710.1"/>
    <property type="molecule type" value="Genomic_DNA"/>
</dbReference>
<dbReference type="GO" id="GO:0016746">
    <property type="term" value="F:acyltransferase activity"/>
    <property type="evidence" value="ECO:0007669"/>
    <property type="project" value="UniProtKB-KW"/>
</dbReference>
<gene>
    <name evidence="2" type="ORF">MED297_16164</name>
</gene>
<proteinExistence type="predicted"/>
<dbReference type="STRING" id="314283.MED297_16164"/>
<dbReference type="PRINTS" id="PR00111">
    <property type="entry name" value="ABHYDROLASE"/>
</dbReference>
<keyword evidence="2" id="KW-0378">Hydrolase</keyword>
<dbReference type="GO" id="GO:0016787">
    <property type="term" value="F:hydrolase activity"/>
    <property type="evidence" value="ECO:0007669"/>
    <property type="project" value="UniProtKB-KW"/>
</dbReference>
<dbReference type="Proteomes" id="UP000005953">
    <property type="component" value="Unassembled WGS sequence"/>
</dbReference>
<dbReference type="OrthoDB" id="9791366at2"/>
<name>A4BDV1_9GAMM</name>